<keyword evidence="7" id="KW-0804">Transcription</keyword>
<dbReference type="AlphaFoldDB" id="A0A7R8WFY4"/>
<keyword evidence="6 11" id="KW-0472">Membrane</keyword>
<evidence type="ECO:0000313" key="12">
    <source>
        <dbReference type="EMBL" id="CAD7230977.1"/>
    </source>
</evidence>
<evidence type="ECO:0000256" key="4">
    <source>
        <dbReference type="ARBA" id="ARBA00008048"/>
    </source>
</evidence>
<evidence type="ECO:0000256" key="6">
    <source>
        <dbReference type="ARBA" id="ARBA00023136"/>
    </source>
</evidence>
<dbReference type="Pfam" id="PF11571">
    <property type="entry name" value="Med27"/>
    <property type="match status" value="1"/>
</dbReference>
<dbReference type="PANTHER" id="PTHR13130:SF4">
    <property type="entry name" value="MEDIATOR OF RNA POLYMERASE II TRANSCRIPTION SUBUNIT 27"/>
    <property type="match status" value="1"/>
</dbReference>
<dbReference type="InterPro" id="IPR011012">
    <property type="entry name" value="Longin-like_dom_sf"/>
</dbReference>
<feature type="coiled-coil region" evidence="9">
    <location>
        <begin position="381"/>
        <end position="408"/>
    </location>
</feature>
<feature type="region of interest" description="Disordered" evidence="10">
    <location>
        <begin position="168"/>
        <end position="187"/>
    </location>
</feature>
<feature type="transmembrane region" description="Helical" evidence="11">
    <location>
        <begin position="299"/>
        <end position="317"/>
    </location>
</feature>
<keyword evidence="11" id="KW-1133">Transmembrane helix</keyword>
<keyword evidence="9" id="KW-0175">Coiled coil</keyword>
<comment type="similarity">
    <text evidence="3">Belongs to the synaptobrevin family.</text>
</comment>
<evidence type="ECO:0000256" key="3">
    <source>
        <dbReference type="ARBA" id="ARBA00008025"/>
    </source>
</evidence>
<gene>
    <name evidence="12" type="ORF">CTOB1V02_LOCUS8832</name>
</gene>
<dbReference type="SUPFAM" id="SSF64356">
    <property type="entry name" value="SNARE-like"/>
    <property type="match status" value="1"/>
</dbReference>
<name>A0A7R8WFY4_9CRUS</name>
<accession>A0A7R8WFY4</accession>
<dbReference type="Pfam" id="PF25970">
    <property type="entry name" value="SEC22a_C"/>
    <property type="match status" value="1"/>
</dbReference>
<feature type="compositionally biased region" description="Polar residues" evidence="10">
    <location>
        <begin position="173"/>
        <end position="187"/>
    </location>
</feature>
<keyword evidence="5" id="KW-0805">Transcription regulation</keyword>
<dbReference type="SMART" id="SM01270">
    <property type="entry name" value="Longin"/>
    <property type="match status" value="1"/>
</dbReference>
<dbReference type="InterPro" id="IPR010908">
    <property type="entry name" value="Longin_dom"/>
</dbReference>
<feature type="transmembrane region" description="Helical" evidence="11">
    <location>
        <begin position="276"/>
        <end position="293"/>
    </location>
</feature>
<dbReference type="Gene3D" id="3.30.450.50">
    <property type="entry name" value="Longin domain"/>
    <property type="match status" value="1"/>
</dbReference>
<evidence type="ECO:0000256" key="11">
    <source>
        <dbReference type="SAM" id="Phobius"/>
    </source>
</evidence>
<proteinExistence type="inferred from homology"/>
<organism evidence="12">
    <name type="scientific">Cyprideis torosa</name>
    <dbReference type="NCBI Taxonomy" id="163714"/>
    <lineage>
        <taxon>Eukaryota</taxon>
        <taxon>Metazoa</taxon>
        <taxon>Ecdysozoa</taxon>
        <taxon>Arthropoda</taxon>
        <taxon>Crustacea</taxon>
        <taxon>Oligostraca</taxon>
        <taxon>Ostracoda</taxon>
        <taxon>Podocopa</taxon>
        <taxon>Podocopida</taxon>
        <taxon>Cytherocopina</taxon>
        <taxon>Cytheroidea</taxon>
        <taxon>Cytherideidae</taxon>
        <taxon>Cyprideis</taxon>
    </lineage>
</organism>
<dbReference type="PROSITE" id="PS50859">
    <property type="entry name" value="LONGIN"/>
    <property type="match status" value="1"/>
</dbReference>
<feature type="transmembrane region" description="Helical" evidence="11">
    <location>
        <begin position="211"/>
        <end position="228"/>
    </location>
</feature>
<dbReference type="InterPro" id="IPR021627">
    <property type="entry name" value="Mediator_Med27"/>
</dbReference>
<sequence>MIVYCMLARLPDGMVLCDCTDVKEEDEQRKESKKLMKALLRRASILGNRRCVVRGAYNSIYTSSSLNLICLSLCLSNYAPVLAFTFNEQLMNEFIRVHSPSAEEQIKRAHRPYVFLSFDPVMQSLRNRFNSSTSFQAKLNISDLTYELRCNPPLIIHPKDLLGGSGNDGFPRGTSNGTPSTWRQKTSPPVCIGGTSHDGSSEYQLEPLRPFHIGFVGITIILGLVSFYRGVHTLNMQTIEEYEGPSLFHAFAFLIEFAFQCLQVILVSFLLPLKSVLGHTSTAFIVLTSLSLWDVREVVLTFVTFLCGCLMGSWIIPHRRLELRCPRLYPIQGRRMDPLTAASDPSHNLRVGMNSVVNIRSNMESLMRHLSLSSVDKDDSLESKEKYLAAFQQKLQKISNDVRELESSLNALSVPLNSLFLLGSMGHLAQDPSSDKNALYPKLIQSYSWLDQLKEFAGVGMGIISLNSIKRTLVTSAMGRKTRRGFAATHNPPPDTVNAILMAMDRSLNDLTITNIFRPYGSNAVVQLALGRVLRALVIFRGLMIESVVIKGFGESNCDEETGHLNPWKQSNFKVFRKVTENANAAMLHYYSPVMPDLAVRSFMTWLHSYVDLFSKPCSRCGSHLFGLKPPTWRDFRDLSAYHDECKPTW</sequence>
<evidence type="ECO:0000256" key="1">
    <source>
        <dbReference type="ARBA" id="ARBA00004123"/>
    </source>
</evidence>
<dbReference type="GO" id="GO:0016592">
    <property type="term" value="C:mediator complex"/>
    <property type="evidence" value="ECO:0007669"/>
    <property type="project" value="InterPro"/>
</dbReference>
<evidence type="ECO:0000256" key="9">
    <source>
        <dbReference type="SAM" id="Coils"/>
    </source>
</evidence>
<keyword evidence="11" id="KW-0812">Transmembrane</keyword>
<comment type="similarity">
    <text evidence="4">Belongs to the Mediator complex subunit 27 family.</text>
</comment>
<dbReference type="OrthoDB" id="1868004at2759"/>
<dbReference type="InterPro" id="IPR059071">
    <property type="entry name" value="SEC22a-c_C"/>
</dbReference>
<protein>
    <submittedName>
        <fullName evidence="12">Uncharacterized protein</fullName>
    </submittedName>
</protein>
<evidence type="ECO:0000256" key="10">
    <source>
        <dbReference type="SAM" id="MobiDB-lite"/>
    </source>
</evidence>
<feature type="transmembrane region" description="Helical" evidence="11">
    <location>
        <begin position="248"/>
        <end position="271"/>
    </location>
</feature>
<dbReference type="Pfam" id="PF13774">
    <property type="entry name" value="Longin"/>
    <property type="match status" value="1"/>
</dbReference>
<dbReference type="EMBL" id="OB663101">
    <property type="protein sequence ID" value="CAD7230977.1"/>
    <property type="molecule type" value="Genomic_DNA"/>
</dbReference>
<dbReference type="GO" id="GO:0003713">
    <property type="term" value="F:transcription coactivator activity"/>
    <property type="evidence" value="ECO:0007669"/>
    <property type="project" value="TreeGrafter"/>
</dbReference>
<dbReference type="CDD" id="cd14824">
    <property type="entry name" value="Longin"/>
    <property type="match status" value="1"/>
</dbReference>
<dbReference type="GO" id="GO:0006357">
    <property type="term" value="P:regulation of transcription by RNA polymerase II"/>
    <property type="evidence" value="ECO:0007669"/>
    <property type="project" value="TreeGrafter"/>
</dbReference>
<evidence type="ECO:0000256" key="2">
    <source>
        <dbReference type="ARBA" id="ARBA00004370"/>
    </source>
</evidence>
<comment type="subcellular location">
    <subcellularLocation>
        <location evidence="2">Membrane</location>
    </subcellularLocation>
    <subcellularLocation>
        <location evidence="1">Nucleus</location>
    </subcellularLocation>
</comment>
<evidence type="ECO:0000256" key="8">
    <source>
        <dbReference type="ARBA" id="ARBA00023242"/>
    </source>
</evidence>
<keyword evidence="8" id="KW-0539">Nucleus</keyword>
<evidence type="ECO:0000256" key="5">
    <source>
        <dbReference type="ARBA" id="ARBA00023015"/>
    </source>
</evidence>
<evidence type="ECO:0000256" key="7">
    <source>
        <dbReference type="ARBA" id="ARBA00023163"/>
    </source>
</evidence>
<dbReference type="PANTHER" id="PTHR13130">
    <property type="entry name" value="34 KDA TRANSCRIPTIONAL CO-ACTIVATOR-RELATED"/>
    <property type="match status" value="1"/>
</dbReference>
<dbReference type="GO" id="GO:0016020">
    <property type="term" value="C:membrane"/>
    <property type="evidence" value="ECO:0007669"/>
    <property type="project" value="UniProtKB-SubCell"/>
</dbReference>
<reference evidence="12" key="1">
    <citation type="submission" date="2020-11" db="EMBL/GenBank/DDBJ databases">
        <authorList>
            <person name="Tran Van P."/>
        </authorList>
    </citation>
    <scope>NUCLEOTIDE SEQUENCE</scope>
</reference>